<dbReference type="PANTHER" id="PTHR42812">
    <property type="entry name" value="BETA-XYLOSIDASE"/>
    <property type="match status" value="1"/>
</dbReference>
<dbReference type="InterPro" id="IPR023296">
    <property type="entry name" value="Glyco_hydro_beta-prop_sf"/>
</dbReference>
<evidence type="ECO:0000256" key="5">
    <source>
        <dbReference type="SAM" id="MobiDB-lite"/>
    </source>
</evidence>
<dbReference type="Proteomes" id="UP001448614">
    <property type="component" value="Unassembled WGS sequence"/>
</dbReference>
<proteinExistence type="inferred from homology"/>
<dbReference type="RefSeq" id="WP_347782069.1">
    <property type="nucleotide sequence ID" value="NZ_JBBMFV010000004.1"/>
</dbReference>
<evidence type="ECO:0000313" key="7">
    <source>
        <dbReference type="EMBL" id="MEO3940590.1"/>
    </source>
</evidence>
<reference evidence="7 8" key="1">
    <citation type="journal article" date="2024" name="Appl. Microbiol. Biotechnol.">
        <title>Biosynthetic gene clusters with biotechnological applications in novel Antarctic isolates from Actinomycetota.</title>
        <authorList>
            <person name="Bruna P."/>
            <person name="Nunez-Montero K."/>
            <person name="Contreras M.J."/>
            <person name="Leal K."/>
            <person name="Garcia M."/>
            <person name="Abanto M."/>
            <person name="Barrientos L."/>
        </authorList>
    </citation>
    <scope>NUCLEOTIDE SEQUENCE [LARGE SCALE GENOMIC DNA]</scope>
    <source>
        <strain evidence="7 8">Se16.17</strain>
    </source>
</reference>
<evidence type="ECO:0000256" key="3">
    <source>
        <dbReference type="ARBA" id="ARBA00023295"/>
    </source>
</evidence>
<accession>A0ABV0GPU5</accession>
<dbReference type="PANTHER" id="PTHR42812:SF2">
    <property type="entry name" value="XYLOSIDASE_ARABINOSIDASE"/>
    <property type="match status" value="1"/>
</dbReference>
<gene>
    <name evidence="7" type="ORF">V3C41_05855</name>
</gene>
<dbReference type="Gene3D" id="2.115.10.20">
    <property type="entry name" value="Glycosyl hydrolase domain, family 43"/>
    <property type="match status" value="1"/>
</dbReference>
<comment type="caution">
    <text evidence="7">The sequence shown here is derived from an EMBL/GenBank/DDBJ whole genome shotgun (WGS) entry which is preliminary data.</text>
</comment>
<organism evidence="7 8">
    <name type="scientific">Paenarthrobacter nicotinovorans</name>
    <name type="common">Arthrobacter nicotinovorans</name>
    <dbReference type="NCBI Taxonomy" id="29320"/>
    <lineage>
        <taxon>Bacteria</taxon>
        <taxon>Bacillati</taxon>
        <taxon>Actinomycetota</taxon>
        <taxon>Actinomycetes</taxon>
        <taxon>Micrococcales</taxon>
        <taxon>Micrococcaceae</taxon>
        <taxon>Paenarthrobacter</taxon>
    </lineage>
</organism>
<keyword evidence="2 4" id="KW-0378">Hydrolase</keyword>
<protein>
    <submittedName>
        <fullName evidence="7">Family 43 glycosylhydrolase</fullName>
    </submittedName>
</protein>
<feature type="region of interest" description="Disordered" evidence="5">
    <location>
        <begin position="299"/>
        <end position="338"/>
    </location>
</feature>
<dbReference type="SUPFAM" id="SSF75005">
    <property type="entry name" value="Arabinanase/levansucrase/invertase"/>
    <property type="match status" value="1"/>
</dbReference>
<keyword evidence="8" id="KW-1185">Reference proteome</keyword>
<evidence type="ECO:0000256" key="1">
    <source>
        <dbReference type="ARBA" id="ARBA00009865"/>
    </source>
</evidence>
<evidence type="ECO:0000256" key="2">
    <source>
        <dbReference type="ARBA" id="ARBA00022801"/>
    </source>
</evidence>
<feature type="domain" description="Beta-xylosidase C-terminal Concanavalin A-like" evidence="6">
    <location>
        <begin position="340"/>
        <end position="492"/>
    </location>
</feature>
<evidence type="ECO:0000256" key="4">
    <source>
        <dbReference type="RuleBase" id="RU361187"/>
    </source>
</evidence>
<dbReference type="Pfam" id="PF17851">
    <property type="entry name" value="GH43_C2"/>
    <property type="match status" value="1"/>
</dbReference>
<dbReference type="InterPro" id="IPR013320">
    <property type="entry name" value="ConA-like_dom_sf"/>
</dbReference>
<dbReference type="SUPFAM" id="SSF49899">
    <property type="entry name" value="Concanavalin A-like lectins/glucanases"/>
    <property type="match status" value="1"/>
</dbReference>
<dbReference type="Pfam" id="PF04616">
    <property type="entry name" value="Glyco_hydro_43"/>
    <property type="match status" value="1"/>
</dbReference>
<dbReference type="CDD" id="cd09002">
    <property type="entry name" value="GH43_XYL-like"/>
    <property type="match status" value="1"/>
</dbReference>
<evidence type="ECO:0000313" key="8">
    <source>
        <dbReference type="Proteomes" id="UP001448614"/>
    </source>
</evidence>
<dbReference type="InterPro" id="IPR041542">
    <property type="entry name" value="GH43_C2"/>
</dbReference>
<dbReference type="Gene3D" id="2.60.120.200">
    <property type="match status" value="1"/>
</dbReference>
<name>A0ABV0GPU5_PAENI</name>
<evidence type="ECO:0000259" key="6">
    <source>
        <dbReference type="Pfam" id="PF17851"/>
    </source>
</evidence>
<feature type="compositionally biased region" description="Low complexity" evidence="5">
    <location>
        <begin position="323"/>
        <end position="338"/>
    </location>
</feature>
<dbReference type="InterPro" id="IPR051795">
    <property type="entry name" value="Glycosyl_Hydrlase_43"/>
</dbReference>
<dbReference type="InterPro" id="IPR006710">
    <property type="entry name" value="Glyco_hydro_43"/>
</dbReference>
<dbReference type="EMBL" id="JBBMFV010000004">
    <property type="protein sequence ID" value="MEO3940590.1"/>
    <property type="molecule type" value="Genomic_DNA"/>
</dbReference>
<keyword evidence="3 4" id="KW-0326">Glycosidase</keyword>
<sequence length="521" mass="57248">MKNQAMTSAAALEGQRQADLGDGTYLNPIFAGDHPDPAILRDGDDYYVTFSSFESTPGLVIWHSKDLLNWQPLGPALSTPIGCVFAVDMCKVDGRYFIYIPVIPTAVSPDPKAPVLTYVIHAENMAGPWSEPISLGIEGHIDPGHVVGEDGKRYLFLSGVSRVRLTDDGLATAGHVEHAYDGWRYPDDWVVEAYALEGPKLTRRGEYFYLTTAVGGTSGPPTGHMVTVARSRSIDGPWEDCPRNPIIRTWDAGEPWWSKGHATLFEGPNGQWWSIYHGYEKGFATLGRQTLLEPIEWDGDGWPRAGGGDLSAPLPAPLPVPVSAPAASPASGQGHGAPLSDDFSTERFGTQWSFHSPSKDEYLRASFDDGLVLQSRGTAPSDSSPLTCIVGDKRYEITVEMEVRGDAQGGMLLYYSDRLFCGMGHDGGRMTSYRAGRAIPYWREPAPAARTMHLRIVNDNHIVTQYYSLDGIDWTRHGLRFNVEGYNTNTADELLSLRPALFASGAGEARFRNFNYRVLDD</sequence>
<comment type="similarity">
    <text evidence="1 4">Belongs to the glycosyl hydrolase 43 family.</text>
</comment>